<keyword evidence="3" id="KW-1185">Reference proteome</keyword>
<evidence type="ECO:0000256" key="1">
    <source>
        <dbReference type="SAM" id="MobiDB-lite"/>
    </source>
</evidence>
<evidence type="ECO:0000313" key="2">
    <source>
        <dbReference type="EMBL" id="KAH3834768.1"/>
    </source>
</evidence>
<feature type="region of interest" description="Disordered" evidence="1">
    <location>
        <begin position="67"/>
        <end position="88"/>
    </location>
</feature>
<comment type="caution">
    <text evidence="2">The sequence shown here is derived from an EMBL/GenBank/DDBJ whole genome shotgun (WGS) entry which is preliminary data.</text>
</comment>
<sequence length="88" mass="10073">MPLTSDTMWQGDATHIRQNVTQRCPHIGHNSAIQRCPSNRAHRDLKMDLMLGSWRHRDASHIGKIASQRCPSHRAQHDTEMPLTLETP</sequence>
<dbReference type="AlphaFoldDB" id="A0A9D4K850"/>
<dbReference type="EMBL" id="JAIWYP010000004">
    <property type="protein sequence ID" value="KAH3834768.1"/>
    <property type="molecule type" value="Genomic_DNA"/>
</dbReference>
<reference evidence="2" key="1">
    <citation type="journal article" date="2019" name="bioRxiv">
        <title>The Genome of the Zebra Mussel, Dreissena polymorpha: A Resource for Invasive Species Research.</title>
        <authorList>
            <person name="McCartney M.A."/>
            <person name="Auch B."/>
            <person name="Kono T."/>
            <person name="Mallez S."/>
            <person name="Zhang Y."/>
            <person name="Obille A."/>
            <person name="Becker A."/>
            <person name="Abrahante J.E."/>
            <person name="Garbe J."/>
            <person name="Badalamenti J.P."/>
            <person name="Herman A."/>
            <person name="Mangelson H."/>
            <person name="Liachko I."/>
            <person name="Sullivan S."/>
            <person name="Sone E.D."/>
            <person name="Koren S."/>
            <person name="Silverstein K.A.T."/>
            <person name="Beckman K.B."/>
            <person name="Gohl D.M."/>
        </authorList>
    </citation>
    <scope>NUCLEOTIDE SEQUENCE</scope>
    <source>
        <strain evidence="2">Duluth1</strain>
        <tissue evidence="2">Whole animal</tissue>
    </source>
</reference>
<accession>A0A9D4K850</accession>
<gene>
    <name evidence="2" type="ORF">DPMN_108103</name>
</gene>
<dbReference type="Proteomes" id="UP000828390">
    <property type="component" value="Unassembled WGS sequence"/>
</dbReference>
<reference evidence="2" key="2">
    <citation type="submission" date="2020-11" db="EMBL/GenBank/DDBJ databases">
        <authorList>
            <person name="McCartney M.A."/>
            <person name="Auch B."/>
            <person name="Kono T."/>
            <person name="Mallez S."/>
            <person name="Becker A."/>
            <person name="Gohl D.M."/>
            <person name="Silverstein K.A.T."/>
            <person name="Koren S."/>
            <person name="Bechman K.B."/>
            <person name="Herman A."/>
            <person name="Abrahante J.E."/>
            <person name="Garbe J."/>
        </authorList>
    </citation>
    <scope>NUCLEOTIDE SEQUENCE</scope>
    <source>
        <strain evidence="2">Duluth1</strain>
        <tissue evidence="2">Whole animal</tissue>
    </source>
</reference>
<proteinExistence type="predicted"/>
<organism evidence="2 3">
    <name type="scientific">Dreissena polymorpha</name>
    <name type="common">Zebra mussel</name>
    <name type="synonym">Mytilus polymorpha</name>
    <dbReference type="NCBI Taxonomy" id="45954"/>
    <lineage>
        <taxon>Eukaryota</taxon>
        <taxon>Metazoa</taxon>
        <taxon>Spiralia</taxon>
        <taxon>Lophotrochozoa</taxon>
        <taxon>Mollusca</taxon>
        <taxon>Bivalvia</taxon>
        <taxon>Autobranchia</taxon>
        <taxon>Heteroconchia</taxon>
        <taxon>Euheterodonta</taxon>
        <taxon>Imparidentia</taxon>
        <taxon>Neoheterodontei</taxon>
        <taxon>Myida</taxon>
        <taxon>Dreissenoidea</taxon>
        <taxon>Dreissenidae</taxon>
        <taxon>Dreissena</taxon>
    </lineage>
</organism>
<name>A0A9D4K850_DREPO</name>
<protein>
    <submittedName>
        <fullName evidence="2">Uncharacterized protein</fullName>
    </submittedName>
</protein>
<evidence type="ECO:0000313" key="3">
    <source>
        <dbReference type="Proteomes" id="UP000828390"/>
    </source>
</evidence>